<dbReference type="AlphaFoldDB" id="A0A0L0NL25"/>
<accession>A0A0L0NL25</accession>
<organism evidence="1 2">
    <name type="scientific">Tolypocladium ophioglossoides (strain CBS 100239)</name>
    <name type="common">Snaketongue truffleclub</name>
    <name type="synonym">Elaphocordyceps ophioglossoides</name>
    <dbReference type="NCBI Taxonomy" id="1163406"/>
    <lineage>
        <taxon>Eukaryota</taxon>
        <taxon>Fungi</taxon>
        <taxon>Dikarya</taxon>
        <taxon>Ascomycota</taxon>
        <taxon>Pezizomycotina</taxon>
        <taxon>Sordariomycetes</taxon>
        <taxon>Hypocreomycetidae</taxon>
        <taxon>Hypocreales</taxon>
        <taxon>Ophiocordycipitaceae</taxon>
        <taxon>Tolypocladium</taxon>
    </lineage>
</organism>
<evidence type="ECO:0000313" key="2">
    <source>
        <dbReference type="Proteomes" id="UP000036947"/>
    </source>
</evidence>
<dbReference type="EMBL" id="LFRF01000001">
    <property type="protein sequence ID" value="KND94749.1"/>
    <property type="molecule type" value="Genomic_DNA"/>
</dbReference>
<reference evidence="1 2" key="1">
    <citation type="journal article" date="2015" name="BMC Genomics">
        <title>The genome of the truffle-parasite Tolypocladium ophioglossoides and the evolution of antifungal peptaibiotics.</title>
        <authorList>
            <person name="Quandt C.A."/>
            <person name="Bushley K.E."/>
            <person name="Spatafora J.W."/>
        </authorList>
    </citation>
    <scope>NUCLEOTIDE SEQUENCE [LARGE SCALE GENOMIC DNA]</scope>
    <source>
        <strain evidence="1 2">CBS 100239</strain>
    </source>
</reference>
<sequence>MAALPTYKIELPVTLPLTQAVGEPISPAILLLADFDEQANYNPGKERLPHLYQARIRLATLDGVAQDPAHPPPIENFLEGDVVAPCIASCSGKLCFLFGKNNPLKFKRETSGHRFVFSIQLWSSHFQESTESWLKPIYQTEVLTKEILASTETSRPGSGEMYNWEVDQCHALIKYAEEYPASTLFEMESKLPRLAIHPEVRIAGPWASPY</sequence>
<proteinExistence type="predicted"/>
<name>A0A0L0NL25_TOLOC</name>
<keyword evidence="2" id="KW-1185">Reference proteome</keyword>
<evidence type="ECO:0000313" key="1">
    <source>
        <dbReference type="EMBL" id="KND94749.1"/>
    </source>
</evidence>
<dbReference type="Proteomes" id="UP000036947">
    <property type="component" value="Unassembled WGS sequence"/>
</dbReference>
<gene>
    <name evidence="1" type="ORF">TOPH_00610</name>
</gene>
<protein>
    <submittedName>
        <fullName evidence="1">Uncharacterized protein</fullName>
    </submittedName>
</protein>
<dbReference type="OrthoDB" id="4903230at2759"/>
<comment type="caution">
    <text evidence="1">The sequence shown here is derived from an EMBL/GenBank/DDBJ whole genome shotgun (WGS) entry which is preliminary data.</text>
</comment>